<dbReference type="EMBL" id="CP001098">
    <property type="protein sequence ID" value="ACL69219.1"/>
    <property type="molecule type" value="Genomic_DNA"/>
</dbReference>
<dbReference type="HOGENOM" id="CLU_031285_10_5_9"/>
<reference evidence="1 2" key="1">
    <citation type="journal article" date="2009" name="PLoS ONE">
        <title>Genome analysis of the anaerobic thermohalophilic bacterium Halothermothrix orenii.</title>
        <authorList>
            <person name="Mavromatis K."/>
            <person name="Ivanova N."/>
            <person name="Anderson I."/>
            <person name="Lykidis A."/>
            <person name="Hooper S.D."/>
            <person name="Sun H."/>
            <person name="Kunin V."/>
            <person name="Lapidus A."/>
            <person name="Hugenholtz P."/>
            <person name="Patel B."/>
            <person name="Kyrpides N.C."/>
        </authorList>
    </citation>
    <scope>NUCLEOTIDE SEQUENCE [LARGE SCALE GENOMIC DNA]</scope>
    <source>
        <strain evidence="2">H 168 / OCM 544 / DSM 9562</strain>
    </source>
</reference>
<dbReference type="eggNOG" id="COG1653">
    <property type="taxonomic scope" value="Bacteria"/>
</dbReference>
<dbReference type="AlphaFoldDB" id="B8D1Z2"/>
<keyword evidence="2" id="KW-1185">Reference proteome</keyword>
<organism evidence="1 2">
    <name type="scientific">Halothermothrix orenii (strain H 168 / OCM 544 / DSM 9562)</name>
    <dbReference type="NCBI Taxonomy" id="373903"/>
    <lineage>
        <taxon>Bacteria</taxon>
        <taxon>Bacillati</taxon>
        <taxon>Bacillota</taxon>
        <taxon>Clostridia</taxon>
        <taxon>Halanaerobiales</taxon>
        <taxon>Halothermotrichaceae</taxon>
        <taxon>Halothermothrix</taxon>
    </lineage>
</organism>
<dbReference type="STRING" id="373903.Hore_04610"/>
<dbReference type="OrthoDB" id="42940at2"/>
<dbReference type="InterPro" id="IPR006059">
    <property type="entry name" value="SBP"/>
</dbReference>
<evidence type="ECO:0000313" key="1">
    <source>
        <dbReference type="EMBL" id="ACL69219.1"/>
    </source>
</evidence>
<protein>
    <submittedName>
        <fullName evidence="1">Extracellular solute-binding protein family 1</fullName>
    </submittedName>
</protein>
<dbReference type="Proteomes" id="UP000000719">
    <property type="component" value="Chromosome"/>
</dbReference>
<dbReference type="PANTHER" id="PTHR43649">
    <property type="entry name" value="ARABINOSE-BINDING PROTEIN-RELATED"/>
    <property type="match status" value="1"/>
</dbReference>
<dbReference type="SUPFAM" id="SSF53850">
    <property type="entry name" value="Periplasmic binding protein-like II"/>
    <property type="match status" value="1"/>
</dbReference>
<dbReference type="CDD" id="cd13585">
    <property type="entry name" value="PBP2_TMBP_like"/>
    <property type="match status" value="1"/>
</dbReference>
<dbReference type="Gene3D" id="3.40.190.10">
    <property type="entry name" value="Periplasmic binding protein-like II"/>
    <property type="match status" value="1"/>
</dbReference>
<evidence type="ECO:0000313" key="2">
    <source>
        <dbReference type="Proteomes" id="UP000000719"/>
    </source>
</evidence>
<dbReference type="PANTHER" id="PTHR43649:SF30">
    <property type="entry name" value="ABC TRANSPORTER SUBSTRATE-BINDING PROTEIN"/>
    <property type="match status" value="1"/>
</dbReference>
<name>B8D1Z2_HALOH</name>
<proteinExistence type="predicted"/>
<sequence>MKKLLLLLMVVSLLAGVAATGLVMAKEPIEIKFVSLAWQKQSIEANKEIVAEWNRTHPDVQVKYIQGTWGSIHDYMITAFETGSVPDVFHYESAAIVGFAQKGYLAELNSLMSEDLKNDILDEAWKTTQLENGKIYGVPFLWESQITLYNKALFKEAGITPPTIDNPWTWEDLREAAKKLTKDTDNDGEIDQWGVGLGLKSPAKKMLRLSVGFGGKFFKKENGEYHVEVGEAEKKLLKQFYAMLYEDKTAPLSGIGQSGSSMIPGFLAGKYAMVPSVGVWARQQVVVNAPENFEWGVIPPIKAKTQAQGVGTQTLSIPSASKYKKEAMEFIEFFLNTRNMARLAKGDWMLPTRKSTMNLPMFQTDENGWKVAMNSAKCLEAGPWQNIPGFPEWKNRVGNPVIQLYLKDKISLEDAAKRLEREGNRILQRYK</sequence>
<gene>
    <name evidence="1" type="ordered locus">Hore_04610</name>
</gene>
<dbReference type="RefSeq" id="WP_012635407.1">
    <property type="nucleotide sequence ID" value="NC_011899.1"/>
</dbReference>
<dbReference type="InterPro" id="IPR050490">
    <property type="entry name" value="Bact_solute-bd_prot1"/>
</dbReference>
<accession>B8D1Z2</accession>
<dbReference type="KEGG" id="hor:Hore_04610"/>
<dbReference type="Pfam" id="PF01547">
    <property type="entry name" value="SBP_bac_1"/>
    <property type="match status" value="1"/>
</dbReference>